<feature type="region of interest" description="Disordered" evidence="13">
    <location>
        <begin position="1"/>
        <end position="38"/>
    </location>
</feature>
<dbReference type="GO" id="GO:0005634">
    <property type="term" value="C:nucleus"/>
    <property type="evidence" value="ECO:0007669"/>
    <property type="project" value="UniProtKB-SubCell"/>
</dbReference>
<keyword evidence="3 12" id="KW-0479">Metal-binding</keyword>
<evidence type="ECO:0000313" key="16">
    <source>
        <dbReference type="Proteomes" id="UP000604046"/>
    </source>
</evidence>
<dbReference type="EMBL" id="CAJNDS010002567">
    <property type="protein sequence ID" value="CAE7528176.1"/>
    <property type="molecule type" value="Genomic_DNA"/>
</dbReference>
<dbReference type="InterPro" id="IPR038534">
    <property type="entry name" value="Rtr1/RPAP2_sf"/>
</dbReference>
<keyword evidence="7 12" id="KW-0904">Protein phosphatase</keyword>
<protein>
    <recommendedName>
        <fullName evidence="12">RNA polymerase II subunit B1 CTD phosphatase RPAP2 homolog</fullName>
        <ecNumber evidence="12">3.1.3.16</ecNumber>
    </recommendedName>
</protein>
<evidence type="ECO:0000259" key="14">
    <source>
        <dbReference type="PROSITE" id="PS51479"/>
    </source>
</evidence>
<feature type="compositionally biased region" description="Basic and acidic residues" evidence="13">
    <location>
        <begin position="255"/>
        <end position="279"/>
    </location>
</feature>
<evidence type="ECO:0000313" key="15">
    <source>
        <dbReference type="EMBL" id="CAE7528176.1"/>
    </source>
</evidence>
<dbReference type="GO" id="GO:0005737">
    <property type="term" value="C:cytoplasm"/>
    <property type="evidence" value="ECO:0007669"/>
    <property type="project" value="TreeGrafter"/>
</dbReference>
<dbReference type="GO" id="GO:0043175">
    <property type="term" value="F:RNA polymerase core enzyme binding"/>
    <property type="evidence" value="ECO:0007669"/>
    <property type="project" value="UniProtKB-UniRule"/>
</dbReference>
<feature type="region of interest" description="Disordered" evidence="13">
    <location>
        <begin position="161"/>
        <end position="196"/>
    </location>
</feature>
<sequence>MAGSRGIGVERHSGASGARTRSGSRRRKIQAELEARNRNSKEVWELQQELLAHGASPPLMDAARQLLQAEHYKAIVEERSLDGLCGYPPCNKPTQALPAHKRWSVNYSSREVVSTEEIRKYCGPECRRESYKFCTSLQPDPAYLRPESAVVRAQEAIAGRQLPQQAGKSGGAAFAESDSKEPKESQALAEETQERVLPKVRPRTVVRFSRSKQIYTVQCHEYDGGGALPDVAPVKDEAVHESRDPGSTGLLGSSVRERPTDMAKAEQEGPPRTDSRDEPDTLCSDASLDRVDESSDGDDLYDHSVKPNGKPDLAWVRAWGTLSTWLNEPARTILTGGAIPDGMREERRPGHKGRRDLLVELLTSRLPGELSFLAGQLYELASSLSVHQTLPSVTEHLLYDLLAAILIRQLYDSNTAGGMQPDNYVLGVLDRQTKEAAKALGVTKKELEVLQALVRTAPT</sequence>
<feature type="domain" description="RTR1-type" evidence="14">
    <location>
        <begin position="62"/>
        <end position="146"/>
    </location>
</feature>
<comment type="caution">
    <text evidence="15">The sequence shown here is derived from an EMBL/GenBank/DDBJ whole genome shotgun (WGS) entry which is preliminary data.</text>
</comment>
<evidence type="ECO:0000256" key="3">
    <source>
        <dbReference type="ARBA" id="ARBA00022723"/>
    </source>
</evidence>
<evidence type="ECO:0000256" key="5">
    <source>
        <dbReference type="ARBA" id="ARBA00022801"/>
    </source>
</evidence>
<dbReference type="Proteomes" id="UP000604046">
    <property type="component" value="Unassembled WGS sequence"/>
</dbReference>
<dbReference type="PANTHER" id="PTHR14732">
    <property type="entry name" value="RNA POLYMERASE II SUBUNIT B1 CTD PHOSPHATASE RPAP2-RELATED"/>
    <property type="match status" value="1"/>
</dbReference>
<keyword evidence="8 12" id="KW-0539">Nucleus</keyword>
<feature type="compositionally biased region" description="Basic and acidic residues" evidence="13">
    <location>
        <begin position="29"/>
        <end position="38"/>
    </location>
</feature>
<comment type="similarity">
    <text evidence="2 11 12">Belongs to the RPAP2 family.</text>
</comment>
<dbReference type="AlphaFoldDB" id="A0A812TBK5"/>
<feature type="region of interest" description="Disordered" evidence="13">
    <location>
        <begin position="237"/>
        <end position="306"/>
    </location>
</feature>
<evidence type="ECO:0000256" key="11">
    <source>
        <dbReference type="PROSITE-ProRule" id="PRU00812"/>
    </source>
</evidence>
<evidence type="ECO:0000256" key="13">
    <source>
        <dbReference type="SAM" id="MobiDB-lite"/>
    </source>
</evidence>
<dbReference type="Gene3D" id="1.25.40.820">
    <property type="match status" value="1"/>
</dbReference>
<evidence type="ECO:0000256" key="8">
    <source>
        <dbReference type="ARBA" id="ARBA00023242"/>
    </source>
</evidence>
<organism evidence="15 16">
    <name type="scientific">Symbiodinium natans</name>
    <dbReference type="NCBI Taxonomy" id="878477"/>
    <lineage>
        <taxon>Eukaryota</taxon>
        <taxon>Sar</taxon>
        <taxon>Alveolata</taxon>
        <taxon>Dinophyceae</taxon>
        <taxon>Suessiales</taxon>
        <taxon>Symbiodiniaceae</taxon>
        <taxon>Symbiodinium</taxon>
    </lineage>
</organism>
<evidence type="ECO:0000256" key="10">
    <source>
        <dbReference type="ARBA" id="ARBA00048336"/>
    </source>
</evidence>
<dbReference type="PANTHER" id="PTHR14732:SF0">
    <property type="entry name" value="RNA POLYMERASE II SUBUNIT B1 CTD PHOSPHATASE RPAP2-RELATED"/>
    <property type="match status" value="1"/>
</dbReference>
<dbReference type="OrthoDB" id="268593at2759"/>
<keyword evidence="5 12" id="KW-0378">Hydrolase</keyword>
<proteinExistence type="inferred from homology"/>
<dbReference type="InterPro" id="IPR039693">
    <property type="entry name" value="Rtr1/RPAP2"/>
</dbReference>
<evidence type="ECO:0000256" key="2">
    <source>
        <dbReference type="ARBA" id="ARBA00005676"/>
    </source>
</evidence>
<dbReference type="GO" id="GO:0008420">
    <property type="term" value="F:RNA polymerase II CTD heptapeptide repeat phosphatase activity"/>
    <property type="evidence" value="ECO:0007669"/>
    <property type="project" value="UniProtKB-UniRule"/>
</dbReference>
<reference evidence="15" key="1">
    <citation type="submission" date="2021-02" db="EMBL/GenBank/DDBJ databases">
        <authorList>
            <person name="Dougan E. K."/>
            <person name="Rhodes N."/>
            <person name="Thang M."/>
            <person name="Chan C."/>
        </authorList>
    </citation>
    <scope>NUCLEOTIDE SEQUENCE</scope>
</reference>
<evidence type="ECO:0000256" key="7">
    <source>
        <dbReference type="ARBA" id="ARBA00022912"/>
    </source>
</evidence>
<comment type="catalytic activity">
    <reaction evidence="9 12">
        <text>O-phospho-L-seryl-[protein] + H2O = L-seryl-[protein] + phosphate</text>
        <dbReference type="Rhea" id="RHEA:20629"/>
        <dbReference type="Rhea" id="RHEA-COMP:9863"/>
        <dbReference type="Rhea" id="RHEA-COMP:11604"/>
        <dbReference type="ChEBI" id="CHEBI:15377"/>
        <dbReference type="ChEBI" id="CHEBI:29999"/>
        <dbReference type="ChEBI" id="CHEBI:43474"/>
        <dbReference type="ChEBI" id="CHEBI:83421"/>
        <dbReference type="EC" id="3.1.3.16"/>
    </reaction>
</comment>
<keyword evidence="16" id="KW-1185">Reference proteome</keyword>
<dbReference type="GO" id="GO:0008270">
    <property type="term" value="F:zinc ion binding"/>
    <property type="evidence" value="ECO:0007669"/>
    <property type="project" value="UniProtKB-KW"/>
</dbReference>
<dbReference type="Pfam" id="PF04181">
    <property type="entry name" value="RPAP2_Rtr1"/>
    <property type="match status" value="1"/>
</dbReference>
<evidence type="ECO:0000256" key="12">
    <source>
        <dbReference type="RuleBase" id="RU367080"/>
    </source>
</evidence>
<evidence type="ECO:0000256" key="4">
    <source>
        <dbReference type="ARBA" id="ARBA00022771"/>
    </source>
</evidence>
<accession>A0A812TBK5</accession>
<gene>
    <name evidence="15" type="primary">Rpap2</name>
    <name evidence="15" type="ORF">SNAT2548_LOCUS29579</name>
</gene>
<comment type="function">
    <text evidence="12">Putative RNA polymerase II subunit B1 C-terminal domain (CTD) phosphatase involved in RNA polymerase II transcription regulation.</text>
</comment>
<dbReference type="EC" id="3.1.3.16" evidence="12"/>
<dbReference type="InterPro" id="IPR007308">
    <property type="entry name" value="Rtr1/RPAP2_dom"/>
</dbReference>
<dbReference type="PROSITE" id="PS51479">
    <property type="entry name" value="ZF_RTR1"/>
    <property type="match status" value="1"/>
</dbReference>
<evidence type="ECO:0000256" key="1">
    <source>
        <dbReference type="ARBA" id="ARBA00004123"/>
    </source>
</evidence>
<name>A0A812TBK5_9DINO</name>
<evidence type="ECO:0000256" key="9">
    <source>
        <dbReference type="ARBA" id="ARBA00047761"/>
    </source>
</evidence>
<keyword evidence="6 12" id="KW-0862">Zinc</keyword>
<evidence type="ECO:0000256" key="6">
    <source>
        <dbReference type="ARBA" id="ARBA00022833"/>
    </source>
</evidence>
<comment type="subcellular location">
    <subcellularLocation>
        <location evidence="1 12">Nucleus</location>
    </subcellularLocation>
</comment>
<comment type="catalytic activity">
    <reaction evidence="10 12">
        <text>O-phospho-L-threonyl-[protein] + H2O = L-threonyl-[protein] + phosphate</text>
        <dbReference type="Rhea" id="RHEA:47004"/>
        <dbReference type="Rhea" id="RHEA-COMP:11060"/>
        <dbReference type="Rhea" id="RHEA-COMP:11605"/>
        <dbReference type="ChEBI" id="CHEBI:15377"/>
        <dbReference type="ChEBI" id="CHEBI:30013"/>
        <dbReference type="ChEBI" id="CHEBI:43474"/>
        <dbReference type="ChEBI" id="CHEBI:61977"/>
        <dbReference type="EC" id="3.1.3.16"/>
    </reaction>
</comment>
<keyword evidence="4 12" id="KW-0863">Zinc-finger</keyword>